<name>A0A0N0RY74_9EURO</name>
<dbReference type="InterPro" id="IPR057373">
    <property type="entry name" value="ZNFX1"/>
</dbReference>
<dbReference type="CDD" id="cd18808">
    <property type="entry name" value="SF1_C_Upf1"/>
    <property type="match status" value="1"/>
</dbReference>
<evidence type="ECO:0000259" key="4">
    <source>
        <dbReference type="Pfam" id="PF13087"/>
    </source>
</evidence>
<accession>A0A0N0RY74</accession>
<dbReference type="Proteomes" id="UP000037696">
    <property type="component" value="Unassembled WGS sequence"/>
</dbReference>
<keyword evidence="1" id="KW-0547">Nucleotide-binding</keyword>
<feature type="compositionally biased region" description="Basic and acidic residues" evidence="2">
    <location>
        <begin position="1030"/>
        <end position="1044"/>
    </location>
</feature>
<evidence type="ECO:0000313" key="6">
    <source>
        <dbReference type="EMBL" id="KOS39945.1"/>
    </source>
</evidence>
<proteinExistence type="predicted"/>
<feature type="domain" description="DNA2/NAM7 helicase helicase" evidence="3">
    <location>
        <begin position="188"/>
        <end position="561"/>
    </location>
</feature>
<evidence type="ECO:0000259" key="3">
    <source>
        <dbReference type="Pfam" id="PF13086"/>
    </source>
</evidence>
<dbReference type="GO" id="GO:0031380">
    <property type="term" value="C:nuclear RNA-directed RNA polymerase complex"/>
    <property type="evidence" value="ECO:0007669"/>
    <property type="project" value="TreeGrafter"/>
</dbReference>
<dbReference type="FunFam" id="3.40.50.300:FF:001366">
    <property type="entry name" value="ATP binding protein, putative"/>
    <property type="match status" value="1"/>
</dbReference>
<organism evidence="6 7">
    <name type="scientific">Penicillium nordicum</name>
    <dbReference type="NCBI Taxonomy" id="229535"/>
    <lineage>
        <taxon>Eukaryota</taxon>
        <taxon>Fungi</taxon>
        <taxon>Dikarya</taxon>
        <taxon>Ascomycota</taxon>
        <taxon>Pezizomycotina</taxon>
        <taxon>Eurotiomycetes</taxon>
        <taxon>Eurotiomycetidae</taxon>
        <taxon>Eurotiales</taxon>
        <taxon>Aspergillaceae</taxon>
        <taxon>Penicillium</taxon>
    </lineage>
</organism>
<feature type="domain" description="ZNFX1" evidence="5">
    <location>
        <begin position="3"/>
        <end position="111"/>
    </location>
</feature>
<keyword evidence="1" id="KW-0067">ATP-binding</keyword>
<dbReference type="InterPro" id="IPR041677">
    <property type="entry name" value="DNA2/NAM7_AAA_11"/>
</dbReference>
<keyword evidence="1" id="KW-0378">Hydrolase</keyword>
<feature type="domain" description="DNA2/NAM7 helicase-like C-terminal" evidence="4">
    <location>
        <begin position="576"/>
        <end position="762"/>
    </location>
</feature>
<evidence type="ECO:0000259" key="5">
    <source>
        <dbReference type="Pfam" id="PF25396"/>
    </source>
</evidence>
<dbReference type="Pfam" id="PF13086">
    <property type="entry name" value="AAA_11"/>
    <property type="match status" value="1"/>
</dbReference>
<dbReference type="InterPro" id="IPR045055">
    <property type="entry name" value="DNA2/NAM7-like"/>
</dbReference>
<dbReference type="SUPFAM" id="SSF52540">
    <property type="entry name" value="P-loop containing nucleoside triphosphate hydrolases"/>
    <property type="match status" value="1"/>
</dbReference>
<evidence type="ECO:0000256" key="1">
    <source>
        <dbReference type="ARBA" id="ARBA00022806"/>
    </source>
</evidence>
<dbReference type="InterPro" id="IPR047187">
    <property type="entry name" value="SF1_C_Upf1"/>
</dbReference>
<keyword evidence="1" id="KW-0347">Helicase</keyword>
<reference evidence="6 7" key="1">
    <citation type="submission" date="2015-08" db="EMBL/GenBank/DDBJ databases">
        <title>Genome sequencing of Penicillium nordicum.</title>
        <authorList>
            <person name="Nguyen H.D."/>
            <person name="Seifert K.A."/>
        </authorList>
    </citation>
    <scope>NUCLEOTIDE SEQUENCE [LARGE SCALE GENOMIC DNA]</scope>
    <source>
        <strain evidence="6 7">DAOMC 185683</strain>
    </source>
</reference>
<feature type="region of interest" description="Disordered" evidence="2">
    <location>
        <begin position="890"/>
        <end position="924"/>
    </location>
</feature>
<dbReference type="Pfam" id="PF13087">
    <property type="entry name" value="AAA_12"/>
    <property type="match status" value="1"/>
</dbReference>
<dbReference type="GO" id="GO:0031048">
    <property type="term" value="P:regulatory ncRNA-mediated heterochromatin formation"/>
    <property type="evidence" value="ECO:0007669"/>
    <property type="project" value="TreeGrafter"/>
</dbReference>
<feature type="region of interest" description="Disordered" evidence="2">
    <location>
        <begin position="1022"/>
        <end position="1052"/>
    </location>
</feature>
<protein>
    <recommendedName>
        <fullName evidence="8">Helicase ATP-binding domain-containing protein</fullName>
    </recommendedName>
</protein>
<evidence type="ECO:0000313" key="7">
    <source>
        <dbReference type="Proteomes" id="UP000037696"/>
    </source>
</evidence>
<sequence length="1095" mass="122091">MKDTADVSIYEKAFIVGATLARSGLAFHLQFSTRRAGKNISWAYSNRLTPGTIVALTPKLNAFSSKCVVAVVACRLLEAVEKNPPEVDIFLASSGDIEVDPQQEWIMVEARTGYFEANRHTLTALQKLSKESFPLNEQICSLAKDIDAPEYINTAPSRDFTPLCESSTLDVTRKYDILKRWPSHPMGKLDESQWSALNRMLTKRLAIIQGPPGTGKTFTSIAALRMMLSNKDPKDPPIIIAAQTNHALDQLIKHISVFEKNYVRLGGRTSDPEIRRRTPFEIRQTQVPLTIDGGLMTPMKKKLEKLGVEIEKLLEPLAPSNSKPLAASLFLDHNLLSQDQIDSLQETANKWQQSNTPANADPLAAWLADSVREFDYEYAGDFGFVDDDIDLEYEQLKETEVEHGKYEEDWSKLHAPFFPLSPGLCSSNSARMSRTNVKKLLTEKDLYKIHKRHRGAVYDYLREQLIDNLGKPMIHLAQTYQDCVTNYQIGRFERDYCILQEAKIIGMTTTGLSKYRGLVSSLNPRVILIEEAAEVLEAPVAVACLPSLQHLILVGDHQQLKGQCAEYGLTGDPFYLDVSMFERLMLNEMPYAMLQEQRRMVPEIRRLVAPIYGDILRDHPSVKDHPLVPGMGDKRSFFFDHTAHESNDSLSSKVNDFEASMVVNLLAYLVMNNVPPASITVLTFYNGQRKLIMRKKSQNQNVSTVYINILTVDSYQGEENDIVILSLVRSNDHRGIGFLAQDNRACVALSRAKYGLYIFGNAQCVSQHSGFWHSVINMMSENQQEPRIGPALPLHCTRHNQETLIQTLKDWNAITDGCNKPCGKYLPCGHPCPRKCHGSEHDWVSCKQRCQEIRRCCNTPCICVCSPPHAHDCFCGMGNDSKTQIFDAGSDCDDPDRDDDHGEKVGPITRPRVPTHPATSTTDEEAMRRAEGVSRWQAFAQGGALLDDYRRAGLTIGGQRPEKDVVPVKPSVAAPVEGLLINFDDDDDCQQVPATEKTQPAAPAIEDLLTHDGADLVETTSELQDTLPTPHEKDPMTFEEHDHSQAGGASLGEDPLTVVVCDNDLASSPIPAKVLPTPMVEEGTPPMEGQLVDLS</sequence>
<evidence type="ECO:0000256" key="2">
    <source>
        <dbReference type="SAM" id="MobiDB-lite"/>
    </source>
</evidence>
<gene>
    <name evidence="6" type="ORF">ACN38_g9195</name>
</gene>
<evidence type="ECO:0008006" key="8">
    <source>
        <dbReference type="Google" id="ProtNLM"/>
    </source>
</evidence>
<comment type="caution">
    <text evidence="6">The sequence shown here is derived from an EMBL/GenBank/DDBJ whole genome shotgun (WGS) entry which is preliminary data.</text>
</comment>
<feature type="region of interest" description="Disordered" evidence="2">
    <location>
        <begin position="1068"/>
        <end position="1095"/>
    </location>
</feature>
<dbReference type="InterPro" id="IPR041679">
    <property type="entry name" value="DNA2/NAM7-like_C"/>
</dbReference>
<dbReference type="GO" id="GO:0004386">
    <property type="term" value="F:helicase activity"/>
    <property type="evidence" value="ECO:0007669"/>
    <property type="project" value="InterPro"/>
</dbReference>
<dbReference type="Pfam" id="PF25396">
    <property type="entry name" value="ZNFX1"/>
    <property type="match status" value="1"/>
</dbReference>
<dbReference type="STRING" id="229535.A0A0N0RY74"/>
<dbReference type="Gene3D" id="3.40.50.300">
    <property type="entry name" value="P-loop containing nucleotide triphosphate hydrolases"/>
    <property type="match status" value="3"/>
</dbReference>
<dbReference type="EMBL" id="LHQQ01000182">
    <property type="protein sequence ID" value="KOS39945.1"/>
    <property type="molecule type" value="Genomic_DNA"/>
</dbReference>
<keyword evidence="7" id="KW-1185">Reference proteome</keyword>
<dbReference type="AlphaFoldDB" id="A0A0N0RY74"/>
<dbReference type="InterPro" id="IPR027417">
    <property type="entry name" value="P-loop_NTPase"/>
</dbReference>
<dbReference type="PANTHER" id="PTHR10887:SF341">
    <property type="entry name" value="NFX1-TYPE ZINC FINGER-CONTAINING PROTEIN 1"/>
    <property type="match status" value="1"/>
</dbReference>
<dbReference type="OrthoDB" id="409395at2759"/>
<dbReference type="CDD" id="cd06008">
    <property type="entry name" value="NF-X1-zinc-finger"/>
    <property type="match status" value="1"/>
</dbReference>
<dbReference type="PANTHER" id="PTHR10887">
    <property type="entry name" value="DNA2/NAM7 HELICASE FAMILY"/>
    <property type="match status" value="1"/>
</dbReference>